<dbReference type="PRINTS" id="PR00081">
    <property type="entry name" value="GDHRDH"/>
</dbReference>
<dbReference type="RefSeq" id="WP_338394376.1">
    <property type="nucleotide sequence ID" value="NZ_AP025314.1"/>
</dbReference>
<keyword evidence="3" id="KW-1185">Reference proteome</keyword>
<name>A0AAU9D8F3_9BACT</name>
<dbReference type="InterPro" id="IPR052184">
    <property type="entry name" value="SDR_enzymes"/>
</dbReference>
<accession>A0AAU9D8F3</accession>
<dbReference type="InterPro" id="IPR036291">
    <property type="entry name" value="NAD(P)-bd_dom_sf"/>
</dbReference>
<dbReference type="SUPFAM" id="SSF51735">
    <property type="entry name" value="NAD(P)-binding Rossmann-fold domains"/>
    <property type="match status" value="1"/>
</dbReference>
<protein>
    <submittedName>
        <fullName evidence="2">Alcohol dehydrogenase</fullName>
    </submittedName>
</protein>
<dbReference type="GO" id="GO:0016616">
    <property type="term" value="F:oxidoreductase activity, acting on the CH-OH group of donors, NAD or NADP as acceptor"/>
    <property type="evidence" value="ECO:0007669"/>
    <property type="project" value="TreeGrafter"/>
</dbReference>
<dbReference type="InterPro" id="IPR002347">
    <property type="entry name" value="SDR_fam"/>
</dbReference>
<dbReference type="EMBL" id="AP025314">
    <property type="protein sequence ID" value="BDD09161.1"/>
    <property type="molecule type" value="Genomic_DNA"/>
</dbReference>
<reference evidence="2 3" key="1">
    <citation type="submission" date="2021-12" db="EMBL/GenBank/DDBJ databases">
        <title>Genome sequencing of bacteria with rrn-lacking chromosome and rrn-plasmid.</title>
        <authorList>
            <person name="Anda M."/>
            <person name="Iwasaki W."/>
        </authorList>
    </citation>
    <scope>NUCLEOTIDE SEQUENCE [LARGE SCALE GENOMIC DNA]</scope>
    <source>
        <strain evidence="2 3">DSM 100852</strain>
    </source>
</reference>
<dbReference type="AlphaFoldDB" id="A0AAU9D8F3"/>
<dbReference type="PANTHER" id="PTHR45458">
    <property type="entry name" value="SHORT-CHAIN DEHYDROGENASE/REDUCTASE SDR"/>
    <property type="match status" value="1"/>
</dbReference>
<evidence type="ECO:0000313" key="2">
    <source>
        <dbReference type="EMBL" id="BDD09161.1"/>
    </source>
</evidence>
<evidence type="ECO:0000313" key="3">
    <source>
        <dbReference type="Proteomes" id="UP001348817"/>
    </source>
</evidence>
<dbReference type="PANTHER" id="PTHR45458:SF3">
    <property type="entry name" value="CHAIN DEHYDROGENASE (ATSC), PUTATIVE-RELATED"/>
    <property type="match status" value="1"/>
</dbReference>
<dbReference type="Pfam" id="PF00106">
    <property type="entry name" value="adh_short"/>
    <property type="match status" value="1"/>
</dbReference>
<organism evidence="2 3">
    <name type="scientific">Fulvitalea axinellae</name>
    <dbReference type="NCBI Taxonomy" id="1182444"/>
    <lineage>
        <taxon>Bacteria</taxon>
        <taxon>Pseudomonadati</taxon>
        <taxon>Bacteroidota</taxon>
        <taxon>Cytophagia</taxon>
        <taxon>Cytophagales</taxon>
        <taxon>Persicobacteraceae</taxon>
        <taxon>Fulvitalea</taxon>
    </lineage>
</organism>
<dbReference type="Proteomes" id="UP001348817">
    <property type="component" value="Chromosome"/>
</dbReference>
<gene>
    <name evidence="2" type="primary">adh2</name>
    <name evidence="2" type="ORF">FUAX_15930</name>
</gene>
<sequence>MKNIFITGCSSGIGLGLAKHYLAQGHRIFSVSRRKPEALVNEPNFRYAELDLANDSQIAPTVQRLVNGETLDLAILNAGILGEIRDMKDTPVADLQQVMNINVWANKTLLDALLANGTVSQVVGISSGASVNGSRGWSGYSLSKAALNMLVKLYAAENENLLIHALAPGLVDSAMQDYICGEVDSQRFPSAQRLRDARDTPAMPKPDEAGPMLAEAMEKLTEYPNGSFVDVRNM</sequence>
<evidence type="ECO:0000256" key="1">
    <source>
        <dbReference type="SAM" id="MobiDB-lite"/>
    </source>
</evidence>
<feature type="region of interest" description="Disordered" evidence="1">
    <location>
        <begin position="190"/>
        <end position="209"/>
    </location>
</feature>
<proteinExistence type="predicted"/>
<dbReference type="Gene3D" id="3.40.50.720">
    <property type="entry name" value="NAD(P)-binding Rossmann-like Domain"/>
    <property type="match status" value="1"/>
</dbReference>
<dbReference type="KEGG" id="fax:FUAX_15930"/>